<gene>
    <name evidence="1" type="ORF">SDC9_98029</name>
</gene>
<proteinExistence type="predicted"/>
<dbReference type="AlphaFoldDB" id="A0A645AG71"/>
<organism evidence="1">
    <name type="scientific">bioreactor metagenome</name>
    <dbReference type="NCBI Taxonomy" id="1076179"/>
    <lineage>
        <taxon>unclassified sequences</taxon>
        <taxon>metagenomes</taxon>
        <taxon>ecological metagenomes</taxon>
    </lineage>
</organism>
<name>A0A645AG71_9ZZZZ</name>
<comment type="caution">
    <text evidence="1">The sequence shown here is derived from an EMBL/GenBank/DDBJ whole genome shotgun (WGS) entry which is preliminary data.</text>
</comment>
<evidence type="ECO:0000313" key="1">
    <source>
        <dbReference type="EMBL" id="MPM51281.1"/>
    </source>
</evidence>
<dbReference type="EMBL" id="VSSQ01013342">
    <property type="protein sequence ID" value="MPM51281.1"/>
    <property type="molecule type" value="Genomic_DNA"/>
</dbReference>
<accession>A0A645AG71</accession>
<dbReference type="InterPro" id="IPR013785">
    <property type="entry name" value="Aldolase_TIM"/>
</dbReference>
<dbReference type="InterPro" id="IPR002220">
    <property type="entry name" value="DapA-like"/>
</dbReference>
<dbReference type="SUPFAM" id="SSF51569">
    <property type="entry name" value="Aldolase"/>
    <property type="match status" value="1"/>
</dbReference>
<sequence>MYEFPGFPNNKMTGDTYGKLVKTGKFVGIKDTTCTIPLIKDKIDHQGDSAVLQANITNLFEAYKEGARGVVATPSTCGTYMLRKMYDAFFVEKDIEKAEAIHRCVDIFANGVDSGFTSSAKYMANLCGVKMNIMRRDGKVIDENKKRSLRILHDFMVSQGMMVK</sequence>
<protein>
    <submittedName>
        <fullName evidence="1">Uncharacterized protein</fullName>
    </submittedName>
</protein>
<dbReference type="Gene3D" id="3.20.20.70">
    <property type="entry name" value="Aldolase class I"/>
    <property type="match status" value="1"/>
</dbReference>
<dbReference type="GO" id="GO:0016829">
    <property type="term" value="F:lyase activity"/>
    <property type="evidence" value="ECO:0007669"/>
    <property type="project" value="InterPro"/>
</dbReference>
<reference evidence="1" key="1">
    <citation type="submission" date="2019-08" db="EMBL/GenBank/DDBJ databases">
        <authorList>
            <person name="Kucharzyk K."/>
            <person name="Murdoch R.W."/>
            <person name="Higgins S."/>
            <person name="Loffler F."/>
        </authorList>
    </citation>
    <scope>NUCLEOTIDE SEQUENCE</scope>
</reference>
<dbReference type="Pfam" id="PF00701">
    <property type="entry name" value="DHDPS"/>
    <property type="match status" value="1"/>
</dbReference>